<gene>
    <name evidence="1" type="ORF">vBKpMFBKp24_270</name>
</gene>
<keyword evidence="2" id="KW-1185">Reference proteome</keyword>
<sequence length="134" mass="15268">MILENDEVPVNDKGEQANLVLRFGNVLIPFWIASDRFTHLIPNERYLAVFTDTKDGVGDNIWFMSSNRELDIVEWESIDLTIQTQNEKSGVIDIIHNDALSTTLKYVFREDIGEIIVAHDSNPEKASVVVNNKH</sequence>
<dbReference type="Proteomes" id="UP000596381">
    <property type="component" value="Segment"/>
</dbReference>
<evidence type="ECO:0000313" key="2">
    <source>
        <dbReference type="Proteomes" id="UP000596381"/>
    </source>
</evidence>
<proteinExistence type="predicted"/>
<dbReference type="EMBL" id="MW394391">
    <property type="protein sequence ID" value="QQV92236.1"/>
    <property type="molecule type" value="Genomic_DNA"/>
</dbReference>
<reference evidence="1 2" key="1">
    <citation type="submission" date="2020-12" db="EMBL/GenBank/DDBJ databases">
        <title>Genomic characterization of four novel bacteriophages infecting Klebsiella pneumoniae.</title>
        <authorList>
            <person name="Estrada Bonilla B."/>
            <person name="Costa A.R."/>
            <person name="van Rossum T."/>
            <person name="Hagedoorn S."/>
            <person name="Wallinga H."/>
            <person name="Xiao M."/>
            <person name="Song W."/>
            <person name="Haas P.-J."/>
            <person name="Nobrega F.L."/>
            <person name="Brouns S.J.J."/>
        </authorList>
    </citation>
    <scope>NUCLEOTIDE SEQUENCE [LARGE SCALE GENOMIC DNA]</scope>
</reference>
<organism evidence="1 2">
    <name type="scientific">Klebsiella phage vB_KpM_FBKp24</name>
    <dbReference type="NCBI Taxonomy" id="2801834"/>
    <lineage>
        <taxon>Viruses</taxon>
        <taxon>Duplodnaviria</taxon>
        <taxon>Heunggongvirae</taxon>
        <taxon>Uroviricota</taxon>
        <taxon>Caudoviricetes</taxon>
        <taxon>Chimalliviridae</taxon>
        <taxon>Maaswegvirus</taxon>
        <taxon>Maaswegvirus Kp24</taxon>
    </lineage>
</organism>
<evidence type="ECO:0000313" key="1">
    <source>
        <dbReference type="EMBL" id="QQV92236.1"/>
    </source>
</evidence>
<name>A0A7U0GBM9_9CAUD</name>
<protein>
    <submittedName>
        <fullName evidence="1">Uncharacterized protein</fullName>
    </submittedName>
</protein>
<accession>A0A7U0GBM9</accession>